<comment type="cofactor">
    <cofactor evidence="5">
        <name>Ca(2+)</name>
        <dbReference type="ChEBI" id="CHEBI:29108"/>
    </cofactor>
    <text evidence="5">Binds 1 Ca(2+) ion per subunit.</text>
</comment>
<feature type="binding site" evidence="5">
    <location>
        <position position="140"/>
    </location>
    <ligand>
        <name>Ca(2+)</name>
        <dbReference type="ChEBI" id="CHEBI:29108"/>
    </ligand>
</feature>
<keyword evidence="8" id="KW-0443">Lipid metabolism</keyword>
<dbReference type="InterPro" id="IPR036444">
    <property type="entry name" value="PLipase_A2_dom_sf"/>
</dbReference>
<keyword evidence="11" id="KW-1185">Reference proteome</keyword>
<dbReference type="PROSITE" id="PS00118">
    <property type="entry name" value="PA2_HIS"/>
    <property type="match status" value="1"/>
</dbReference>
<comment type="caution">
    <text evidence="10">The sequence shown here is derived from an EMBL/GenBank/DDBJ whole genome shotgun (WGS) entry which is preliminary data.</text>
</comment>
<comment type="catalytic activity">
    <reaction evidence="8">
        <text>a 1,2-diacyl-sn-glycero-3-phosphocholine + H2O = a 1-acyl-sn-glycero-3-phosphocholine + a fatty acid + H(+)</text>
        <dbReference type="Rhea" id="RHEA:15801"/>
        <dbReference type="ChEBI" id="CHEBI:15377"/>
        <dbReference type="ChEBI" id="CHEBI:15378"/>
        <dbReference type="ChEBI" id="CHEBI:28868"/>
        <dbReference type="ChEBI" id="CHEBI:57643"/>
        <dbReference type="ChEBI" id="CHEBI:58168"/>
        <dbReference type="EC" id="3.1.1.4"/>
    </reaction>
</comment>
<dbReference type="InterPro" id="IPR033112">
    <property type="entry name" value="PLA2_Asp_AS"/>
</dbReference>
<feature type="active site" evidence="4">
    <location>
        <position position="156"/>
    </location>
</feature>
<dbReference type="PROSITE" id="PS00119">
    <property type="entry name" value="PA2_ASP"/>
    <property type="match status" value="2"/>
</dbReference>
<organism evidence="10 11">
    <name type="scientific">Pocillopora damicornis</name>
    <name type="common">Cauliflower coral</name>
    <name type="synonym">Millepora damicornis</name>
    <dbReference type="NCBI Taxonomy" id="46731"/>
    <lineage>
        <taxon>Eukaryota</taxon>
        <taxon>Metazoa</taxon>
        <taxon>Cnidaria</taxon>
        <taxon>Anthozoa</taxon>
        <taxon>Hexacorallia</taxon>
        <taxon>Scleractinia</taxon>
        <taxon>Astrocoeniina</taxon>
        <taxon>Pocilloporidae</taxon>
        <taxon>Pocillopora</taxon>
    </lineage>
</organism>
<proteinExistence type="inferred from homology"/>
<evidence type="ECO:0000256" key="8">
    <source>
        <dbReference type="RuleBase" id="RU361236"/>
    </source>
</evidence>
<comment type="subcellular location">
    <subcellularLocation>
        <location evidence="1 8">Secreted</location>
    </subcellularLocation>
</comment>
<dbReference type="CDD" id="cd00125">
    <property type="entry name" value="PLA2c"/>
    <property type="match status" value="1"/>
</dbReference>
<dbReference type="EC" id="3.1.1.4" evidence="8"/>
<dbReference type="InterPro" id="IPR016090">
    <property type="entry name" value="PLA2-like_dom"/>
</dbReference>
<evidence type="ECO:0000256" key="7">
    <source>
        <dbReference type="RuleBase" id="RU003654"/>
    </source>
</evidence>
<dbReference type="Gene3D" id="1.20.90.10">
    <property type="entry name" value="Phospholipase A2 domain"/>
    <property type="match status" value="3"/>
</dbReference>
<dbReference type="SMART" id="SM00085">
    <property type="entry name" value="PA2c"/>
    <property type="match status" value="2"/>
</dbReference>
<protein>
    <recommendedName>
        <fullName evidence="8">Phospholipase A2</fullName>
        <ecNumber evidence="8">3.1.1.4</ecNumber>
    </recommendedName>
</protein>
<evidence type="ECO:0000259" key="9">
    <source>
        <dbReference type="SMART" id="SM00085"/>
    </source>
</evidence>
<sequence>MILRVTKRNPLDFNGYGCYCGLGGEGKPVDDLDRSSVVKILTKFSHFTSEPPSHYWFWKKCRFRLCKCDAAAAKCFKKSRYHKKYRKYPQNKCRNGKPSKNVGSANATKRDVVSFGWMVLRVTKRDPLDFNGYGCWCGIGGEGKPVDDLDRCCLVHDKCYDDIVRSKVCPFEKGVYALPYSTKPNHPAECEPASHYWLKGECRFRLCECDAAAAKCFKKNCYHEKYRKYPQNKCTNDKPSKSDEETTQLLFSL</sequence>
<dbReference type="GO" id="GO:0016042">
    <property type="term" value="P:lipid catabolic process"/>
    <property type="evidence" value="ECO:0007669"/>
    <property type="project" value="InterPro"/>
</dbReference>
<accession>A0A3M6UM13</accession>
<feature type="domain" description="Phospholipase A2-like central" evidence="9">
    <location>
        <begin position="111"/>
        <end position="235"/>
    </location>
</feature>
<name>A0A3M6UM13_POCDA</name>
<keyword evidence="8" id="KW-0378">Hydrolase</keyword>
<dbReference type="InterPro" id="IPR001211">
    <property type="entry name" value="PLA2"/>
</dbReference>
<dbReference type="GO" id="GO:0005576">
    <property type="term" value="C:extracellular region"/>
    <property type="evidence" value="ECO:0007669"/>
    <property type="project" value="UniProtKB-SubCell"/>
</dbReference>
<feature type="disulfide bond" evidence="6">
    <location>
        <begin position="159"/>
        <end position="209"/>
    </location>
</feature>
<evidence type="ECO:0000256" key="3">
    <source>
        <dbReference type="ARBA" id="ARBA00023157"/>
    </source>
</evidence>
<dbReference type="PANTHER" id="PTHR11716">
    <property type="entry name" value="PHOSPHOLIPASE A2 FAMILY MEMBER"/>
    <property type="match status" value="1"/>
</dbReference>
<dbReference type="InterPro" id="IPR033113">
    <property type="entry name" value="PLA2_histidine"/>
</dbReference>
<dbReference type="PRINTS" id="PR00389">
    <property type="entry name" value="PHPHLIPASEA2"/>
</dbReference>
<feature type="disulfide bond" evidence="6">
    <location>
        <begin position="152"/>
        <end position="216"/>
    </location>
</feature>
<evidence type="ECO:0000313" key="10">
    <source>
        <dbReference type="EMBL" id="RMX54398.1"/>
    </source>
</evidence>
<evidence type="ECO:0000256" key="2">
    <source>
        <dbReference type="ARBA" id="ARBA00022525"/>
    </source>
</evidence>
<feature type="domain" description="Phospholipase A2-like central" evidence="9">
    <location>
        <begin position="1"/>
        <end position="94"/>
    </location>
</feature>
<feature type="disulfide bond" evidence="6">
    <location>
        <begin position="137"/>
        <end position="153"/>
    </location>
</feature>
<dbReference type="GO" id="GO:0050482">
    <property type="term" value="P:arachidonate secretion"/>
    <property type="evidence" value="ECO:0007669"/>
    <property type="project" value="InterPro"/>
</dbReference>
<evidence type="ECO:0000313" key="11">
    <source>
        <dbReference type="Proteomes" id="UP000275408"/>
    </source>
</evidence>
<evidence type="ECO:0000256" key="5">
    <source>
        <dbReference type="PIRSR" id="PIRSR601211-2"/>
    </source>
</evidence>
<dbReference type="GO" id="GO:0005543">
    <property type="term" value="F:phospholipid binding"/>
    <property type="evidence" value="ECO:0007669"/>
    <property type="project" value="TreeGrafter"/>
</dbReference>
<dbReference type="OrthoDB" id="5841574at2759"/>
<evidence type="ECO:0000256" key="1">
    <source>
        <dbReference type="ARBA" id="ARBA00004613"/>
    </source>
</evidence>
<dbReference type="Pfam" id="PF00068">
    <property type="entry name" value="Phospholip_A2_1"/>
    <property type="match status" value="2"/>
</dbReference>
<dbReference type="GO" id="GO:0005509">
    <property type="term" value="F:calcium ion binding"/>
    <property type="evidence" value="ECO:0007669"/>
    <property type="project" value="InterPro"/>
</dbReference>
<dbReference type="Proteomes" id="UP000275408">
    <property type="component" value="Unassembled WGS sequence"/>
</dbReference>
<evidence type="ECO:0000256" key="4">
    <source>
        <dbReference type="PIRSR" id="PIRSR601211-1"/>
    </source>
</evidence>
<dbReference type="GO" id="GO:0047498">
    <property type="term" value="F:calcium-dependent phospholipase A2 activity"/>
    <property type="evidence" value="ECO:0007669"/>
    <property type="project" value="TreeGrafter"/>
</dbReference>
<dbReference type="GO" id="GO:0006644">
    <property type="term" value="P:phospholipid metabolic process"/>
    <property type="evidence" value="ECO:0007669"/>
    <property type="project" value="InterPro"/>
</dbReference>
<dbReference type="STRING" id="46731.A0A3M6UM13"/>
<comment type="similarity">
    <text evidence="7">Belongs to the phospholipase A2 family.</text>
</comment>
<gene>
    <name evidence="10" type="ORF">pdam_00013860</name>
</gene>
<keyword evidence="5 8" id="KW-0106">Calcium</keyword>
<dbReference type="PANTHER" id="PTHR11716:SF51">
    <property type="entry name" value="PHOSPHOLIPASE A2"/>
    <property type="match status" value="1"/>
</dbReference>
<feature type="active site" evidence="4">
    <location>
        <position position="210"/>
    </location>
</feature>
<dbReference type="SUPFAM" id="SSF48619">
    <property type="entry name" value="Phospholipase A2, PLA2"/>
    <property type="match status" value="2"/>
</dbReference>
<keyword evidence="2 8" id="KW-0964">Secreted</keyword>
<feature type="disulfide bond" evidence="6">
    <location>
        <begin position="169"/>
        <end position="202"/>
    </location>
</feature>
<reference evidence="10 11" key="1">
    <citation type="journal article" date="2018" name="Sci. Rep.">
        <title>Comparative analysis of the Pocillopora damicornis genome highlights role of immune system in coral evolution.</title>
        <authorList>
            <person name="Cunning R."/>
            <person name="Bay R.A."/>
            <person name="Gillette P."/>
            <person name="Baker A.C."/>
            <person name="Traylor-Knowles N."/>
        </authorList>
    </citation>
    <scope>NUCLEOTIDE SEQUENCE [LARGE SCALE GENOMIC DNA]</scope>
    <source>
        <strain evidence="10">RSMAS</strain>
        <tissue evidence="10">Whole animal</tissue>
    </source>
</reference>
<keyword evidence="3 6" id="KW-1015">Disulfide bond</keyword>
<evidence type="ECO:0000256" key="6">
    <source>
        <dbReference type="PIRSR" id="PIRSR601211-3"/>
    </source>
</evidence>
<keyword evidence="5" id="KW-0479">Metal-binding</keyword>
<feature type="binding site" evidence="5">
    <location>
        <position position="157"/>
    </location>
    <ligand>
        <name>Ca(2+)</name>
        <dbReference type="ChEBI" id="CHEBI:29108"/>
    </ligand>
</feature>
<dbReference type="AlphaFoldDB" id="A0A3M6UM13"/>
<feature type="disulfide bond" evidence="6">
    <location>
        <begin position="190"/>
        <end position="207"/>
    </location>
</feature>
<dbReference type="EMBL" id="RCHS01001270">
    <property type="protein sequence ID" value="RMX54398.1"/>
    <property type="molecule type" value="Genomic_DNA"/>
</dbReference>
<feature type="binding site" evidence="5">
    <location>
        <position position="138"/>
    </location>
    <ligand>
        <name>Ca(2+)</name>
        <dbReference type="ChEBI" id="CHEBI:29108"/>
    </ligand>
</feature>